<dbReference type="EMBL" id="CP102514">
    <property type="protein sequence ID" value="UUY45786.1"/>
    <property type="molecule type" value="Genomic_DNA"/>
</dbReference>
<sequence length="163" mass="17059">MQAVREAEFVTVAGLVAAVAQGESGALWRLEAADRQLDANLVRHLPGTGGAAYVENEVDVMLVVVGGGGTLTLDGTKSRLSPGFLGLLPRGTSRALLAGPEGLLVLTVHNRRRGMSIGRSTPAAPPEPCALHLVCVRCHRHAIEAEARYCSGCGTALPERRTS</sequence>
<dbReference type="SUPFAM" id="SSF51182">
    <property type="entry name" value="RmlC-like cupins"/>
    <property type="match status" value="1"/>
</dbReference>
<dbReference type="GeneID" id="95571879"/>
<reference evidence="1" key="1">
    <citation type="submission" date="2022-08" db="EMBL/GenBank/DDBJ databases">
        <authorList>
            <person name="Tian L."/>
        </authorList>
    </citation>
    <scope>NUCLEOTIDE SEQUENCE</scope>
    <source>
        <strain evidence="1">CM253</strain>
    </source>
</reference>
<name>A0ABY5PP04_9ACTN</name>
<dbReference type="Gene3D" id="2.60.120.10">
    <property type="entry name" value="Jelly Rolls"/>
    <property type="match status" value="1"/>
</dbReference>
<dbReference type="Proteomes" id="UP001057738">
    <property type="component" value="Chromosome"/>
</dbReference>
<dbReference type="InterPro" id="IPR011051">
    <property type="entry name" value="RmlC_Cupin_sf"/>
</dbReference>
<organism evidence="1 2">
    <name type="scientific">Streptomyces yangpuensis</name>
    <dbReference type="NCBI Taxonomy" id="1648182"/>
    <lineage>
        <taxon>Bacteria</taxon>
        <taxon>Bacillati</taxon>
        <taxon>Actinomycetota</taxon>
        <taxon>Actinomycetes</taxon>
        <taxon>Kitasatosporales</taxon>
        <taxon>Streptomycetaceae</taxon>
        <taxon>Streptomyces</taxon>
    </lineage>
</organism>
<accession>A0ABY5PP04</accession>
<evidence type="ECO:0000313" key="1">
    <source>
        <dbReference type="EMBL" id="UUY45786.1"/>
    </source>
</evidence>
<keyword evidence="2" id="KW-1185">Reference proteome</keyword>
<dbReference type="RefSeq" id="WP_183069456.1">
    <property type="nucleotide sequence ID" value="NZ_CP102514.1"/>
</dbReference>
<proteinExistence type="predicted"/>
<gene>
    <name evidence="1" type="ORF">NRK68_00310</name>
</gene>
<dbReference type="InterPro" id="IPR014710">
    <property type="entry name" value="RmlC-like_jellyroll"/>
</dbReference>
<evidence type="ECO:0000313" key="2">
    <source>
        <dbReference type="Proteomes" id="UP001057738"/>
    </source>
</evidence>
<protein>
    <submittedName>
        <fullName evidence="1">Zinc ribbon domain-containing protein</fullName>
    </submittedName>
</protein>